<proteinExistence type="inferred from homology"/>
<comment type="cofactor">
    <cofactor evidence="4">
        <name>Zn(2+)</name>
        <dbReference type="ChEBI" id="CHEBI:29105"/>
    </cofactor>
    <text evidence="4">Binds 1 zinc ion per subunit.</text>
</comment>
<dbReference type="AlphaFoldDB" id="M0EVM1"/>
<feature type="binding site" evidence="4">
    <location>
        <position position="54"/>
    </location>
    <ligand>
        <name>Zn(2+)</name>
        <dbReference type="ChEBI" id="CHEBI:29105"/>
    </ligand>
</feature>
<dbReference type="SUPFAM" id="SSF53056">
    <property type="entry name" value="beta-carbonic anhydrase, cab"/>
    <property type="match status" value="1"/>
</dbReference>
<sequence length="211" mass="23214">MTSHDHAADGGHADHADHDTHRERLEAAVDERDDWARRRRKGIPTDENLLVVACMDERIPIEEALGIDLGDAQVFRNAGGKVTDDVIRSAALTTNFFDTDEIVVINHTDCGMMSAPDEAIREGLEAQAGDVDAADLDPSLPDLTIGDADLLDWVKMTDDIDAACAAQVEYLHESAFIPDDTTVSGYVYEVESGELRRPDERIAEEISERRA</sequence>
<keyword evidence="3 4" id="KW-0862">Zinc</keyword>
<keyword evidence="7" id="KW-1185">Reference proteome</keyword>
<evidence type="ECO:0000256" key="3">
    <source>
        <dbReference type="ARBA" id="ARBA00022833"/>
    </source>
</evidence>
<accession>M0EVM1</accession>
<dbReference type="GO" id="GO:0004089">
    <property type="term" value="F:carbonate dehydratase activity"/>
    <property type="evidence" value="ECO:0007669"/>
    <property type="project" value="InterPro"/>
</dbReference>
<comment type="similarity">
    <text evidence="1">Belongs to the beta-class carbonic anhydrase family.</text>
</comment>
<protein>
    <submittedName>
        <fullName evidence="6">Carbonic anhydrase</fullName>
    </submittedName>
</protein>
<evidence type="ECO:0000256" key="5">
    <source>
        <dbReference type="SAM" id="MobiDB-lite"/>
    </source>
</evidence>
<dbReference type="GO" id="GO:0008270">
    <property type="term" value="F:zinc ion binding"/>
    <property type="evidence" value="ECO:0007669"/>
    <property type="project" value="InterPro"/>
</dbReference>
<dbReference type="Pfam" id="PF00484">
    <property type="entry name" value="Pro_CA"/>
    <property type="match status" value="1"/>
</dbReference>
<feature type="binding site" evidence="4">
    <location>
        <position position="107"/>
    </location>
    <ligand>
        <name>Zn(2+)</name>
        <dbReference type="ChEBI" id="CHEBI:29105"/>
    </ligand>
</feature>
<evidence type="ECO:0000256" key="4">
    <source>
        <dbReference type="PIRSR" id="PIRSR601765-2"/>
    </source>
</evidence>
<evidence type="ECO:0000256" key="2">
    <source>
        <dbReference type="ARBA" id="ARBA00022723"/>
    </source>
</evidence>
<name>M0EVM1_9EURY</name>
<feature type="region of interest" description="Disordered" evidence="5">
    <location>
        <begin position="1"/>
        <end position="21"/>
    </location>
</feature>
<dbReference type="PATRIC" id="fig|1227466.3.peg.31"/>
<reference evidence="6 7" key="1">
    <citation type="journal article" date="2014" name="PLoS Genet.">
        <title>Phylogenetically driven sequencing of extremely halophilic archaea reveals strategies for static and dynamic osmo-response.</title>
        <authorList>
            <person name="Becker E.A."/>
            <person name="Seitzer P.M."/>
            <person name="Tritt A."/>
            <person name="Larsen D."/>
            <person name="Krusor M."/>
            <person name="Yao A.I."/>
            <person name="Wu D."/>
            <person name="Madern D."/>
            <person name="Eisen J.A."/>
            <person name="Darling A.E."/>
            <person name="Facciotti M.T."/>
        </authorList>
    </citation>
    <scope>NUCLEOTIDE SEQUENCE [LARGE SCALE GENOMIC DNA]</scope>
    <source>
        <strain evidence="6 7">DSM 10284</strain>
    </source>
</reference>
<dbReference type="SMART" id="SM00947">
    <property type="entry name" value="Pro_CA"/>
    <property type="match status" value="1"/>
</dbReference>
<dbReference type="PANTHER" id="PTHR43175">
    <property type="entry name" value="CARBONIC ANHYDRASE"/>
    <property type="match status" value="1"/>
</dbReference>
<dbReference type="CDD" id="cd03379">
    <property type="entry name" value="beta_CA_cladeD"/>
    <property type="match status" value="1"/>
</dbReference>
<comment type="caution">
    <text evidence="6">The sequence shown here is derived from an EMBL/GenBank/DDBJ whole genome shotgun (WGS) entry which is preliminary data.</text>
</comment>
<dbReference type="OrthoDB" id="24878at2157"/>
<dbReference type="InterPro" id="IPR036874">
    <property type="entry name" value="Carbonic_anhydrase_sf"/>
</dbReference>
<dbReference type="PANTHER" id="PTHR43175:SF3">
    <property type="entry name" value="CARBON DISULFIDE HYDROLASE"/>
    <property type="match status" value="1"/>
</dbReference>
<dbReference type="RefSeq" id="WP_006111448.1">
    <property type="nucleotide sequence ID" value="NZ_AOJL01000005.1"/>
</dbReference>
<gene>
    <name evidence="6" type="ORF">C464_00169</name>
</gene>
<dbReference type="InterPro" id="IPR001765">
    <property type="entry name" value="Carbonic_anhydrase"/>
</dbReference>
<keyword evidence="2 4" id="KW-0479">Metal-binding</keyword>
<evidence type="ECO:0000313" key="7">
    <source>
        <dbReference type="Proteomes" id="UP000011509"/>
    </source>
</evidence>
<dbReference type="STRING" id="1227466.C464_00169"/>
<feature type="binding site" evidence="4">
    <location>
        <position position="110"/>
    </location>
    <ligand>
        <name>Zn(2+)</name>
        <dbReference type="ChEBI" id="CHEBI:29105"/>
    </ligand>
</feature>
<evidence type="ECO:0000256" key="1">
    <source>
        <dbReference type="ARBA" id="ARBA00006217"/>
    </source>
</evidence>
<dbReference type="EMBL" id="AOJL01000005">
    <property type="protein sequence ID" value="ELZ51765.1"/>
    <property type="molecule type" value="Genomic_DNA"/>
</dbReference>
<dbReference type="Gene3D" id="3.40.1050.10">
    <property type="entry name" value="Carbonic anhydrase"/>
    <property type="match status" value="1"/>
</dbReference>
<evidence type="ECO:0000313" key="6">
    <source>
        <dbReference type="EMBL" id="ELZ51765.1"/>
    </source>
</evidence>
<dbReference type="Proteomes" id="UP000011509">
    <property type="component" value="Unassembled WGS sequence"/>
</dbReference>
<organism evidence="6 7">
    <name type="scientific">Halorubrum coriense DSM 10284</name>
    <dbReference type="NCBI Taxonomy" id="1227466"/>
    <lineage>
        <taxon>Archaea</taxon>
        <taxon>Methanobacteriati</taxon>
        <taxon>Methanobacteriota</taxon>
        <taxon>Stenosarchaea group</taxon>
        <taxon>Halobacteria</taxon>
        <taxon>Halobacteriales</taxon>
        <taxon>Haloferacaceae</taxon>
        <taxon>Halorubrum</taxon>
    </lineage>
</organism>